<dbReference type="AlphaFoldDB" id="A0A3G9IG95"/>
<reference evidence="1 2" key="1">
    <citation type="submission" date="2018-11" db="EMBL/GenBank/DDBJ databases">
        <title>Complete genome sequence of Nocardioides baekrokdamisoli strain KCTC 39748.</title>
        <authorList>
            <person name="Kang S.W."/>
            <person name="Lee K.C."/>
            <person name="Kim K.K."/>
            <person name="Kim J.S."/>
            <person name="Kim D.S."/>
            <person name="Ko S.H."/>
            <person name="Yang S.H."/>
            <person name="Shin Y.K."/>
            <person name="Lee J.S."/>
        </authorList>
    </citation>
    <scope>NUCLEOTIDE SEQUENCE [LARGE SCALE GENOMIC DNA]</scope>
    <source>
        <strain evidence="1 2">KCTC 39748</strain>
    </source>
</reference>
<gene>
    <name evidence="1" type="ORF">Back2_22940</name>
</gene>
<dbReference type="KEGG" id="nbe:Back2_22940"/>
<keyword evidence="2" id="KW-1185">Reference proteome</keyword>
<dbReference type="InterPro" id="IPR025443">
    <property type="entry name" value="DUF4307"/>
</dbReference>
<protein>
    <recommendedName>
        <fullName evidence="3">DUF4307 domain-containing protein</fullName>
    </recommendedName>
</protein>
<dbReference type="EMBL" id="AP019307">
    <property type="protein sequence ID" value="BBH18007.1"/>
    <property type="molecule type" value="Genomic_DNA"/>
</dbReference>
<proteinExistence type="predicted"/>
<dbReference type="Proteomes" id="UP000271573">
    <property type="component" value="Chromosome"/>
</dbReference>
<accession>A0A3G9IG95</accession>
<name>A0A3G9IG95_9ACTN</name>
<evidence type="ECO:0000313" key="2">
    <source>
        <dbReference type="Proteomes" id="UP000271573"/>
    </source>
</evidence>
<sequence length="116" mass="12014">MLLIVAAAALAAVGVWFVVTIGWVADAKVTSSIGGWTVNGEKSVTFTYTVTLGKNVNPADVRCEVTAQAKDFSSVGGPVTIVPPSGGTHSYTMRTSRHAVYVSWAGCSAPGQSNPR</sequence>
<evidence type="ECO:0000313" key="1">
    <source>
        <dbReference type="EMBL" id="BBH18007.1"/>
    </source>
</evidence>
<evidence type="ECO:0008006" key="3">
    <source>
        <dbReference type="Google" id="ProtNLM"/>
    </source>
</evidence>
<dbReference type="Pfam" id="PF14155">
    <property type="entry name" value="DUF4307"/>
    <property type="match status" value="1"/>
</dbReference>
<organism evidence="1 2">
    <name type="scientific">Nocardioides baekrokdamisoli</name>
    <dbReference type="NCBI Taxonomy" id="1804624"/>
    <lineage>
        <taxon>Bacteria</taxon>
        <taxon>Bacillati</taxon>
        <taxon>Actinomycetota</taxon>
        <taxon>Actinomycetes</taxon>
        <taxon>Propionibacteriales</taxon>
        <taxon>Nocardioidaceae</taxon>
        <taxon>Nocardioides</taxon>
    </lineage>
</organism>